<dbReference type="RefSeq" id="YP_008059533.1">
    <property type="nucleotide sequence ID" value="NC_021329.1"/>
</dbReference>
<name>R4TFY6_9CAUD</name>
<dbReference type="GeneID" id="16194425"/>
<reference evidence="1 2" key="1">
    <citation type="submission" date="2012-12" db="EMBL/GenBank/DDBJ databases">
        <authorList>
            <person name="Sencilo A."/>
            <person name="Jacobs-Sera D."/>
            <person name="Russell D.A."/>
            <person name="Ko C."/>
            <person name="Atanasova N."/>
            <person name="Osterlund E."/>
            <person name="Oksanen H.M."/>
            <person name="Bamford D.H."/>
            <person name="Hatfull G.F."/>
            <person name="Roine E."/>
            <person name="Hendrix R.W."/>
        </authorList>
    </citation>
    <scope>NUCLEOTIDE SEQUENCE [LARGE SCALE GENOMIC DNA]</scope>
</reference>
<dbReference type="Proteomes" id="UP000202022">
    <property type="component" value="Segment"/>
</dbReference>
<dbReference type="EMBL" id="KC292023">
    <property type="protein sequence ID" value="AGM11136.1"/>
    <property type="molecule type" value="Genomic_DNA"/>
</dbReference>
<accession>R4TFY6</accession>
<proteinExistence type="predicted"/>
<organism evidence="1 2">
    <name type="scientific">Halorubrum tailed virus 4</name>
    <dbReference type="NCBI Taxonomy" id="1273752"/>
    <lineage>
        <taxon>Viruses</taxon>
        <taxon>Duplodnaviria</taxon>
        <taxon>Heunggongvirae</taxon>
        <taxon>Uroviricota</taxon>
        <taxon>Caudoviricetes</taxon>
        <taxon>Kirjokansivirales</taxon>
        <taxon>Haloferuviridae</taxon>
        <taxon>Saldibavirus</taxon>
        <taxon>Saldibavirus natrii</taxon>
        <taxon>Saldibavirus HRTV4</taxon>
    </lineage>
</organism>
<keyword evidence="2" id="KW-1185">Reference proteome</keyword>
<dbReference type="KEGG" id="vg:16194425"/>
<evidence type="ECO:0000313" key="1">
    <source>
        <dbReference type="EMBL" id="AGM11136.1"/>
    </source>
</evidence>
<protein>
    <submittedName>
        <fullName evidence="1">Uncharacterized protein</fullName>
    </submittedName>
</protein>
<gene>
    <name evidence="1" type="primary">44</name>
    <name evidence="1" type="ORF">HRTV4_44</name>
</gene>
<evidence type="ECO:0000313" key="2">
    <source>
        <dbReference type="Proteomes" id="UP000202022"/>
    </source>
</evidence>
<sequence>MVEILEHEAEPFCFHSHVRLAGLINRAHGHRSCWGPQLAERECQDCGATVEVKR</sequence>